<dbReference type="EMBL" id="FOCT01000004">
    <property type="protein sequence ID" value="SEN37843.1"/>
    <property type="molecule type" value="Genomic_DNA"/>
</dbReference>
<sequence>MGAMPRVGPILFFQSTTDSGKPTSSSSCTKGIKSLFSRIVRQVRNDVIHALDIASLVLIYTAYSHMVDSPLMRFGSHTILPACYSIFKGSDKKLVEN</sequence>
<accession>A0A1H8G1H5</accession>
<evidence type="ECO:0000313" key="2">
    <source>
        <dbReference type="Proteomes" id="UP000183898"/>
    </source>
</evidence>
<evidence type="ECO:0000313" key="1">
    <source>
        <dbReference type="EMBL" id="SEN37843.1"/>
    </source>
</evidence>
<name>A0A1H8G1H5_9PROT</name>
<organism evidence="1 2">
    <name type="scientific">Nitrosospira multiformis</name>
    <dbReference type="NCBI Taxonomy" id="1231"/>
    <lineage>
        <taxon>Bacteria</taxon>
        <taxon>Pseudomonadati</taxon>
        <taxon>Pseudomonadota</taxon>
        <taxon>Betaproteobacteria</taxon>
        <taxon>Nitrosomonadales</taxon>
        <taxon>Nitrosomonadaceae</taxon>
        <taxon>Nitrosospira</taxon>
    </lineage>
</organism>
<dbReference type="AlphaFoldDB" id="A0A1H8G1H5"/>
<reference evidence="1 2" key="1">
    <citation type="submission" date="2016-10" db="EMBL/GenBank/DDBJ databases">
        <authorList>
            <person name="de Groot N.N."/>
        </authorList>
    </citation>
    <scope>NUCLEOTIDE SEQUENCE [LARGE SCALE GENOMIC DNA]</scope>
    <source>
        <strain evidence="1 2">Nl18</strain>
    </source>
</reference>
<dbReference type="Proteomes" id="UP000183898">
    <property type="component" value="Unassembled WGS sequence"/>
</dbReference>
<protein>
    <submittedName>
        <fullName evidence="1">Uncharacterized protein</fullName>
    </submittedName>
</protein>
<gene>
    <name evidence="1" type="ORF">SAMN05216404_10464</name>
</gene>
<proteinExistence type="predicted"/>